<keyword evidence="3" id="KW-1185">Reference proteome</keyword>
<organism evidence="2 3">
    <name type="scientific">Leucocoprinus birnbaumii</name>
    <dbReference type="NCBI Taxonomy" id="56174"/>
    <lineage>
        <taxon>Eukaryota</taxon>
        <taxon>Fungi</taxon>
        <taxon>Dikarya</taxon>
        <taxon>Basidiomycota</taxon>
        <taxon>Agaricomycotina</taxon>
        <taxon>Agaricomycetes</taxon>
        <taxon>Agaricomycetidae</taxon>
        <taxon>Agaricales</taxon>
        <taxon>Agaricineae</taxon>
        <taxon>Agaricaceae</taxon>
        <taxon>Leucocoprinus</taxon>
    </lineage>
</organism>
<proteinExistence type="predicted"/>
<dbReference type="EMBL" id="JANIEX010002056">
    <property type="protein sequence ID" value="KAJ3552415.1"/>
    <property type="molecule type" value="Genomic_DNA"/>
</dbReference>
<gene>
    <name evidence="2" type="ORF">NP233_g12889</name>
</gene>
<reference evidence="2" key="1">
    <citation type="submission" date="2022-07" db="EMBL/GenBank/DDBJ databases">
        <title>Genome Sequence of Leucocoprinus birnbaumii.</title>
        <authorList>
            <person name="Buettner E."/>
        </authorList>
    </citation>
    <scope>NUCLEOTIDE SEQUENCE</scope>
    <source>
        <strain evidence="2">VT141</strain>
    </source>
</reference>
<dbReference type="Proteomes" id="UP001213000">
    <property type="component" value="Unassembled WGS sequence"/>
</dbReference>
<evidence type="ECO:0000313" key="3">
    <source>
        <dbReference type="Proteomes" id="UP001213000"/>
    </source>
</evidence>
<protein>
    <submittedName>
        <fullName evidence="2">Uncharacterized protein</fullName>
    </submittedName>
</protein>
<feature type="compositionally biased region" description="Basic and acidic residues" evidence="1">
    <location>
        <begin position="47"/>
        <end position="63"/>
    </location>
</feature>
<evidence type="ECO:0000256" key="1">
    <source>
        <dbReference type="SAM" id="MobiDB-lite"/>
    </source>
</evidence>
<accession>A0AAD5VG33</accession>
<dbReference type="AlphaFoldDB" id="A0AAD5VG33"/>
<sequence length="294" mass="33472">MGFFGFVPPLPIPESINKKISNNNLRAAEVVSSLSQVVGIGRAIDKAERERGGEGQGKEKKEVAAAMGKTGQKKKAKGRKENIEKAEANRVKEAEEEEERKKRTWYLFDFGESSTVPWHLAVLLAAAALYVCRLPDAMTEEEIAQDLFKEGMRFHTLQQRDTLAQAPTDKQVSHSQAWRGPSGIYENLDYMFVARDPSGVEYVDDNLTRVEFEILSGVYFVATGKGEQAVKKSWYPFPWMFESSGEDIMRWTEHTDGLWNKHFKAILRDDVHQSLRDPITVDKWRDKLRGFPDT</sequence>
<evidence type="ECO:0000313" key="2">
    <source>
        <dbReference type="EMBL" id="KAJ3552415.1"/>
    </source>
</evidence>
<name>A0AAD5VG33_9AGAR</name>
<feature type="compositionally biased region" description="Basic and acidic residues" evidence="1">
    <location>
        <begin position="79"/>
        <end position="93"/>
    </location>
</feature>
<feature type="region of interest" description="Disordered" evidence="1">
    <location>
        <begin position="47"/>
        <end position="96"/>
    </location>
</feature>
<comment type="caution">
    <text evidence="2">The sequence shown here is derived from an EMBL/GenBank/DDBJ whole genome shotgun (WGS) entry which is preliminary data.</text>
</comment>